<dbReference type="Proteomes" id="UP000053573">
    <property type="component" value="Unassembled WGS sequence"/>
</dbReference>
<comment type="caution">
    <text evidence="1">The sequence shown here is derived from an EMBL/GenBank/DDBJ whole genome shotgun (WGS) entry which is preliminary data.</text>
</comment>
<organism evidence="1 2">
    <name type="scientific">Blastomyces silverae</name>
    <dbReference type="NCBI Taxonomy" id="2060906"/>
    <lineage>
        <taxon>Eukaryota</taxon>
        <taxon>Fungi</taxon>
        <taxon>Dikarya</taxon>
        <taxon>Ascomycota</taxon>
        <taxon>Pezizomycotina</taxon>
        <taxon>Eurotiomycetes</taxon>
        <taxon>Eurotiomycetidae</taxon>
        <taxon>Onygenales</taxon>
        <taxon>Ajellomycetaceae</taxon>
        <taxon>Blastomyces</taxon>
    </lineage>
</organism>
<feature type="non-terminal residue" evidence="1">
    <location>
        <position position="1"/>
    </location>
</feature>
<accession>A0A0H1BVQ0</accession>
<name>A0A0H1BVQ0_9EURO</name>
<gene>
    <name evidence="1" type="ORF">EMPG_11919</name>
</gene>
<feature type="non-terminal residue" evidence="1">
    <location>
        <position position="59"/>
    </location>
</feature>
<keyword evidence="2" id="KW-1185">Reference proteome</keyword>
<evidence type="ECO:0000313" key="1">
    <source>
        <dbReference type="EMBL" id="KLJ13136.1"/>
    </source>
</evidence>
<evidence type="ECO:0000313" key="2">
    <source>
        <dbReference type="Proteomes" id="UP000053573"/>
    </source>
</evidence>
<proteinExistence type="predicted"/>
<sequence>SSFRSLQQGDGLLTKFEFLNLAACRLGKLAGVVQEENVFWYCIRVVGLSVLSCCFVDKG</sequence>
<dbReference type="EMBL" id="LDEV01000475">
    <property type="protein sequence ID" value="KLJ13136.1"/>
    <property type="molecule type" value="Genomic_DNA"/>
</dbReference>
<dbReference type="AlphaFoldDB" id="A0A0H1BVQ0"/>
<protein>
    <submittedName>
        <fullName evidence="1">Uncharacterized protein</fullName>
    </submittedName>
</protein>
<reference evidence="2" key="1">
    <citation type="journal article" date="2015" name="PLoS Genet.">
        <title>The dynamic genome and transcriptome of the human fungal pathogen Blastomyces and close relative Emmonsia.</title>
        <authorList>
            <person name="Munoz J.F."/>
            <person name="Gauthier G.M."/>
            <person name="Desjardins C.A."/>
            <person name="Gallo J.E."/>
            <person name="Holder J."/>
            <person name="Sullivan T.D."/>
            <person name="Marty A.J."/>
            <person name="Carmen J.C."/>
            <person name="Chen Z."/>
            <person name="Ding L."/>
            <person name="Gujja S."/>
            <person name="Magrini V."/>
            <person name="Misas E."/>
            <person name="Mitreva M."/>
            <person name="Priest M."/>
            <person name="Saif S."/>
            <person name="Whiston E.A."/>
            <person name="Young S."/>
            <person name="Zeng Q."/>
            <person name="Goldman W.E."/>
            <person name="Mardis E.R."/>
            <person name="Taylor J.W."/>
            <person name="McEwen J.G."/>
            <person name="Clay O.K."/>
            <person name="Klein B.S."/>
            <person name="Cuomo C.A."/>
        </authorList>
    </citation>
    <scope>NUCLEOTIDE SEQUENCE [LARGE SCALE GENOMIC DNA]</scope>
    <source>
        <strain evidence="2">UAMH 139</strain>
    </source>
</reference>